<evidence type="ECO:0000256" key="2">
    <source>
        <dbReference type="ARBA" id="ARBA00023235"/>
    </source>
</evidence>
<evidence type="ECO:0000256" key="3">
    <source>
        <dbReference type="PROSITE-ProRule" id="PRU00182"/>
    </source>
</evidence>
<organism evidence="7 8">
    <name type="scientific">Sulfuricurvum kujiense</name>
    <dbReference type="NCBI Taxonomy" id="148813"/>
    <lineage>
        <taxon>Bacteria</taxon>
        <taxon>Pseudomonadati</taxon>
        <taxon>Campylobacterota</taxon>
        <taxon>Epsilonproteobacteria</taxon>
        <taxon>Campylobacterales</taxon>
        <taxon>Sulfurimonadaceae</taxon>
        <taxon>Sulfuricurvum</taxon>
    </lineage>
</organism>
<dbReference type="CDD" id="cd00165">
    <property type="entry name" value="S4"/>
    <property type="match status" value="1"/>
</dbReference>
<dbReference type="Pfam" id="PF00849">
    <property type="entry name" value="PseudoU_synth_2"/>
    <property type="match status" value="1"/>
</dbReference>
<accession>A0A2D3WGE0</accession>
<dbReference type="GO" id="GO:0000455">
    <property type="term" value="P:enzyme-directed rRNA pseudouridine synthesis"/>
    <property type="evidence" value="ECO:0007669"/>
    <property type="project" value="UniProtKB-ARBA"/>
</dbReference>
<evidence type="ECO:0000256" key="1">
    <source>
        <dbReference type="ARBA" id="ARBA00008348"/>
    </source>
</evidence>
<name>A0A2D3WGE0_9BACT</name>
<dbReference type="InterPro" id="IPR036986">
    <property type="entry name" value="S4_RNA-bd_sf"/>
</dbReference>
<dbReference type="Gene3D" id="3.30.70.1560">
    <property type="entry name" value="Alpha-L RNA-binding motif"/>
    <property type="match status" value="1"/>
</dbReference>
<feature type="domain" description="RNA-binding S4" evidence="6">
    <location>
        <begin position="2"/>
        <end position="62"/>
    </location>
</feature>
<dbReference type="GO" id="GO:0003723">
    <property type="term" value="F:RNA binding"/>
    <property type="evidence" value="ECO:0007669"/>
    <property type="project" value="UniProtKB-KW"/>
</dbReference>
<evidence type="ECO:0000313" key="8">
    <source>
        <dbReference type="Proteomes" id="UP000228859"/>
    </source>
</evidence>
<dbReference type="PROSITE" id="PS01149">
    <property type="entry name" value="PSI_RSU"/>
    <property type="match status" value="1"/>
</dbReference>
<feature type="compositionally biased region" description="Basic and acidic residues" evidence="5">
    <location>
        <begin position="254"/>
        <end position="287"/>
    </location>
</feature>
<sequence>MMRLNKYIAHYSTYSRREADQAILDGYVRIDGEVETNPAIQVDERNANVMISGNKIVPSDQFTVIVYNKPRGELVTKKDPQGRKTIYDSLAKQYRHYIPVGRLDFASEGLLLLTDASRVATALMTSKMERVYKIKIKGPVTEGMKIAMGEGLELEDASAGAHEHADAGPMSFAPFYAYQVQKDQGDYSILKVAIGEGQNRELRRFFAHFGAEIVDLKRLSFGGIELNNLPTGKVRFLERSEYSNLREFLDAVEKAEKQKQKNEKKAPRAEGKPEHKPAKTFTKDKAKAKAKPSNEPFSTNKYKPDSKFSKGGKK</sequence>
<dbReference type="PANTHER" id="PTHR47683">
    <property type="entry name" value="PSEUDOURIDINE SYNTHASE FAMILY PROTEIN-RELATED"/>
    <property type="match status" value="1"/>
</dbReference>
<comment type="caution">
    <text evidence="7">The sequence shown here is derived from an EMBL/GenBank/DDBJ whole genome shotgun (WGS) entry which is preliminary data.</text>
</comment>
<dbReference type="SMART" id="SM00363">
    <property type="entry name" value="S4"/>
    <property type="match status" value="1"/>
</dbReference>
<dbReference type="InterPro" id="IPR020103">
    <property type="entry name" value="PsdUridine_synth_cat_dom_sf"/>
</dbReference>
<dbReference type="EMBL" id="DLUI01000050">
    <property type="protein sequence ID" value="DAB38965.1"/>
    <property type="molecule type" value="Genomic_DNA"/>
</dbReference>
<evidence type="ECO:0000259" key="6">
    <source>
        <dbReference type="SMART" id="SM00363"/>
    </source>
</evidence>
<dbReference type="PANTHER" id="PTHR47683:SF2">
    <property type="entry name" value="RNA-BINDING S4 DOMAIN-CONTAINING PROTEIN"/>
    <property type="match status" value="1"/>
</dbReference>
<dbReference type="Gene3D" id="3.10.290.10">
    <property type="entry name" value="RNA-binding S4 domain"/>
    <property type="match status" value="1"/>
</dbReference>
<dbReference type="InterPro" id="IPR020094">
    <property type="entry name" value="TruA/RsuA/RluB/E/F_N"/>
</dbReference>
<feature type="region of interest" description="Disordered" evidence="5">
    <location>
        <begin position="254"/>
        <end position="314"/>
    </location>
</feature>
<dbReference type="InterPro" id="IPR000748">
    <property type="entry name" value="PsdUridine_synth_RsuA/RluB/E/F"/>
</dbReference>
<dbReference type="PROSITE" id="PS50889">
    <property type="entry name" value="S4"/>
    <property type="match status" value="1"/>
</dbReference>
<dbReference type="Gene3D" id="3.30.70.580">
    <property type="entry name" value="Pseudouridine synthase I, catalytic domain, N-terminal subdomain"/>
    <property type="match status" value="1"/>
</dbReference>
<dbReference type="EC" id="5.4.99.-" evidence="4"/>
<dbReference type="Proteomes" id="UP000228859">
    <property type="component" value="Unassembled WGS sequence"/>
</dbReference>
<dbReference type="Pfam" id="PF01479">
    <property type="entry name" value="S4"/>
    <property type="match status" value="1"/>
</dbReference>
<dbReference type="GO" id="GO:0120159">
    <property type="term" value="F:rRNA pseudouridine synthase activity"/>
    <property type="evidence" value="ECO:0007669"/>
    <property type="project" value="UniProtKB-ARBA"/>
</dbReference>
<dbReference type="InterPro" id="IPR042092">
    <property type="entry name" value="PsdUridine_s_RsuA/RluB/E/F_cat"/>
</dbReference>
<dbReference type="SUPFAM" id="SSF55120">
    <property type="entry name" value="Pseudouridine synthase"/>
    <property type="match status" value="1"/>
</dbReference>
<dbReference type="InterPro" id="IPR006145">
    <property type="entry name" value="PsdUridine_synth_RsuA/RluA"/>
</dbReference>
<gene>
    <name evidence="7" type="ORF">CFH83_03240</name>
</gene>
<reference evidence="7 8" key="1">
    <citation type="journal article" date="2017" name="Front. Microbiol.">
        <title>Comparative Genomic Analysis of the Class Epsilonproteobacteria and Proposed Reclassification to Epsilonbacteraeota (phyl. nov.).</title>
        <authorList>
            <person name="Waite D.W."/>
            <person name="Vanwonterghem I."/>
            <person name="Rinke C."/>
            <person name="Parks D.H."/>
            <person name="Zhang Y."/>
            <person name="Takai K."/>
            <person name="Sievert S.M."/>
            <person name="Simon J."/>
            <person name="Campbell B.J."/>
            <person name="Hanson T.E."/>
            <person name="Woyke T."/>
            <person name="Klotz M.G."/>
            <person name="Hugenholtz P."/>
        </authorList>
    </citation>
    <scope>NUCLEOTIDE SEQUENCE [LARGE SCALE GENOMIC DNA]</scope>
    <source>
        <strain evidence="7">UBA12443</strain>
    </source>
</reference>
<proteinExistence type="inferred from homology"/>
<keyword evidence="2 4" id="KW-0413">Isomerase</keyword>
<keyword evidence="3" id="KW-0694">RNA-binding</keyword>
<dbReference type="InterPro" id="IPR018496">
    <property type="entry name" value="PsdUridine_synth_RsuA/RluB_CS"/>
</dbReference>
<dbReference type="InterPro" id="IPR002942">
    <property type="entry name" value="S4_RNA-bd"/>
</dbReference>
<evidence type="ECO:0000256" key="4">
    <source>
        <dbReference type="RuleBase" id="RU003887"/>
    </source>
</evidence>
<dbReference type="SUPFAM" id="SSF55174">
    <property type="entry name" value="Alpha-L RNA-binding motif"/>
    <property type="match status" value="1"/>
</dbReference>
<evidence type="ECO:0000256" key="5">
    <source>
        <dbReference type="SAM" id="MobiDB-lite"/>
    </source>
</evidence>
<comment type="similarity">
    <text evidence="1 4">Belongs to the pseudouridine synthase RsuA family.</text>
</comment>
<protein>
    <recommendedName>
        <fullName evidence="4">Pseudouridine synthase</fullName>
        <ecNumber evidence="4">5.4.99.-</ecNumber>
    </recommendedName>
</protein>
<evidence type="ECO:0000313" key="7">
    <source>
        <dbReference type="EMBL" id="DAB38965.1"/>
    </source>
</evidence>
<dbReference type="NCBIfam" id="TIGR00093">
    <property type="entry name" value="pseudouridine synthase"/>
    <property type="match status" value="1"/>
</dbReference>
<dbReference type="AlphaFoldDB" id="A0A2D3WGE0"/>
<dbReference type="InterPro" id="IPR050343">
    <property type="entry name" value="RsuA_PseudoU_synthase"/>
</dbReference>